<dbReference type="AlphaFoldDB" id="A0A2K0X8Z9"/>
<comment type="caution">
    <text evidence="2">The sequence shown here is derived from an EMBL/GenBank/DDBJ whole genome shotgun (WGS) entry which is preliminary data.</text>
</comment>
<feature type="transmembrane region" description="Helical" evidence="1">
    <location>
        <begin position="33"/>
        <end position="53"/>
    </location>
</feature>
<evidence type="ECO:0000256" key="1">
    <source>
        <dbReference type="SAM" id="Phobius"/>
    </source>
</evidence>
<keyword evidence="1" id="KW-1133">Transmembrane helix</keyword>
<dbReference type="Proteomes" id="UP000236634">
    <property type="component" value="Unassembled WGS sequence"/>
</dbReference>
<proteinExistence type="predicted"/>
<sequence>MKKELGKWLMDIAKYMVTALLLSSVFGDIGQTSVFICVIAASAITLGWGLYLVKDNKDINKKKKGK</sequence>
<reference evidence="2 3" key="1">
    <citation type="submission" date="2017-03" db="EMBL/GenBank/DDBJ databases">
        <authorList>
            <person name="Afonso C.L."/>
            <person name="Miller P.J."/>
            <person name="Scott M.A."/>
            <person name="Spackman E."/>
            <person name="Goraichik I."/>
            <person name="Dimitrov K.M."/>
            <person name="Suarez D.L."/>
            <person name="Swayne D.E."/>
        </authorList>
    </citation>
    <scope>NUCLEOTIDE SEQUENCE [LARGE SCALE GENOMIC DNA]</scope>
    <source>
        <strain evidence="2 3">DNF00076</strain>
    </source>
</reference>
<protein>
    <submittedName>
        <fullName evidence="2">Uncharacterized protein</fullName>
    </submittedName>
</protein>
<dbReference type="RefSeq" id="WP_103004206.1">
    <property type="nucleotide sequence ID" value="NZ_JBETXH010000001.1"/>
</dbReference>
<dbReference type="EMBL" id="NBAX01000020">
    <property type="protein sequence ID" value="PNP90994.1"/>
    <property type="molecule type" value="Genomic_DNA"/>
</dbReference>
<keyword evidence="1" id="KW-0812">Transmembrane</keyword>
<organism evidence="2 3">
    <name type="scientific">Hoylesella timonensis</name>
    <dbReference type="NCBI Taxonomy" id="386414"/>
    <lineage>
        <taxon>Bacteria</taxon>
        <taxon>Pseudomonadati</taxon>
        <taxon>Bacteroidota</taxon>
        <taxon>Bacteroidia</taxon>
        <taxon>Bacteroidales</taxon>
        <taxon>Prevotellaceae</taxon>
        <taxon>Hoylesella</taxon>
    </lineage>
</organism>
<evidence type="ECO:0000313" key="3">
    <source>
        <dbReference type="Proteomes" id="UP000236634"/>
    </source>
</evidence>
<dbReference type="Pfam" id="PF20482">
    <property type="entry name" value="DUF6722"/>
    <property type="match status" value="1"/>
</dbReference>
<gene>
    <name evidence="2" type="ORF">BFS16_12420</name>
</gene>
<accession>A0A2K0X8Z9</accession>
<name>A0A2K0X8Z9_9BACT</name>
<evidence type="ECO:0000313" key="2">
    <source>
        <dbReference type="EMBL" id="PNP90994.1"/>
    </source>
</evidence>
<dbReference type="InterPro" id="IPR046568">
    <property type="entry name" value="DUF6722"/>
</dbReference>
<keyword evidence="1" id="KW-0472">Membrane</keyword>